<proteinExistence type="predicted"/>
<name>A0A6P2SAC4_BURL3</name>
<accession>A0A6P2SAC4</accession>
<protein>
    <submittedName>
        <fullName evidence="1">Uncharacterized protein</fullName>
    </submittedName>
</protein>
<reference evidence="1 2" key="1">
    <citation type="submission" date="2019-09" db="EMBL/GenBank/DDBJ databases">
        <authorList>
            <person name="Depoorter E."/>
        </authorList>
    </citation>
    <scope>NUCLEOTIDE SEQUENCE [LARGE SCALE GENOMIC DNA]</scope>
    <source>
        <strain evidence="1">LMG 23254</strain>
    </source>
</reference>
<evidence type="ECO:0000313" key="2">
    <source>
        <dbReference type="Proteomes" id="UP000494218"/>
    </source>
</evidence>
<evidence type="ECO:0000313" key="1">
    <source>
        <dbReference type="EMBL" id="VWC41877.1"/>
    </source>
</evidence>
<dbReference type="AlphaFoldDB" id="A0A6P2SAC4"/>
<dbReference type="RefSeq" id="WP_175035077.1">
    <property type="nucleotide sequence ID" value="NZ_CABVPW010000050.1"/>
</dbReference>
<dbReference type="EMBL" id="CABVPW010000050">
    <property type="protein sequence ID" value="VWC41877.1"/>
    <property type="molecule type" value="Genomic_DNA"/>
</dbReference>
<gene>
    <name evidence="1" type="ORF">BLA23254_07033</name>
</gene>
<dbReference type="Proteomes" id="UP000494218">
    <property type="component" value="Unassembled WGS sequence"/>
</dbReference>
<sequence length="46" mass="4868">MNYQSKNRLGLAVVVFLAVVIFIAASQSGGFGKAALTLGHPHAQQR</sequence>
<organism evidence="1 2">
    <name type="scientific">Burkholderia lata (strain ATCC 17760 / DSM 23089 / LMG 22485 / NCIMB 9086 / R18194 / 383)</name>
    <dbReference type="NCBI Taxonomy" id="482957"/>
    <lineage>
        <taxon>Bacteria</taxon>
        <taxon>Pseudomonadati</taxon>
        <taxon>Pseudomonadota</taxon>
        <taxon>Betaproteobacteria</taxon>
        <taxon>Burkholderiales</taxon>
        <taxon>Burkholderiaceae</taxon>
        <taxon>Burkholderia</taxon>
        <taxon>Burkholderia cepacia complex</taxon>
    </lineage>
</organism>